<accession>A0ABT4LJ35</accession>
<dbReference type="EMBL" id="JAPWGY010000003">
    <property type="protein sequence ID" value="MCZ4281091.1"/>
    <property type="molecule type" value="Genomic_DNA"/>
</dbReference>
<dbReference type="CDD" id="cd08422">
    <property type="entry name" value="PBP2_CrgA_like"/>
    <property type="match status" value="1"/>
</dbReference>
<evidence type="ECO:0000256" key="4">
    <source>
        <dbReference type="ARBA" id="ARBA00023163"/>
    </source>
</evidence>
<dbReference type="PROSITE" id="PS50931">
    <property type="entry name" value="HTH_LYSR"/>
    <property type="match status" value="1"/>
</dbReference>
<reference evidence="6" key="1">
    <citation type="submission" date="2022-12" db="EMBL/GenBank/DDBJ databases">
        <title>Bacterial isolates from different developmental stages of Nematostella vectensis.</title>
        <authorList>
            <person name="Fraune S."/>
        </authorList>
    </citation>
    <scope>NUCLEOTIDE SEQUENCE</scope>
    <source>
        <strain evidence="6">G21630-S1</strain>
    </source>
</reference>
<keyword evidence="4" id="KW-0804">Transcription</keyword>
<keyword evidence="3" id="KW-0238">DNA-binding</keyword>
<dbReference type="Gene3D" id="3.40.190.290">
    <property type="match status" value="1"/>
</dbReference>
<protein>
    <submittedName>
        <fullName evidence="6">LysR family transcriptional regulator</fullName>
    </submittedName>
</protein>
<dbReference type="InterPro" id="IPR058163">
    <property type="entry name" value="LysR-type_TF_proteobact-type"/>
</dbReference>
<dbReference type="InterPro" id="IPR036390">
    <property type="entry name" value="WH_DNA-bd_sf"/>
</dbReference>
<gene>
    <name evidence="6" type="ORF">O4H49_09905</name>
</gene>
<feature type="domain" description="HTH lysR-type" evidence="5">
    <location>
        <begin position="13"/>
        <end position="59"/>
    </location>
</feature>
<dbReference type="Pfam" id="PF00126">
    <property type="entry name" value="HTH_1"/>
    <property type="match status" value="1"/>
</dbReference>
<organism evidence="6 7">
    <name type="scientific">Kiloniella laminariae</name>
    <dbReference type="NCBI Taxonomy" id="454162"/>
    <lineage>
        <taxon>Bacteria</taxon>
        <taxon>Pseudomonadati</taxon>
        <taxon>Pseudomonadota</taxon>
        <taxon>Alphaproteobacteria</taxon>
        <taxon>Rhodospirillales</taxon>
        <taxon>Kiloniellaceae</taxon>
        <taxon>Kiloniella</taxon>
    </lineage>
</organism>
<comment type="caution">
    <text evidence="6">The sequence shown here is derived from an EMBL/GenBank/DDBJ whole genome shotgun (WGS) entry which is preliminary data.</text>
</comment>
<dbReference type="InterPro" id="IPR036388">
    <property type="entry name" value="WH-like_DNA-bd_sf"/>
</dbReference>
<evidence type="ECO:0000259" key="5">
    <source>
        <dbReference type="PROSITE" id="PS50931"/>
    </source>
</evidence>
<dbReference type="PANTHER" id="PTHR30537">
    <property type="entry name" value="HTH-TYPE TRANSCRIPTIONAL REGULATOR"/>
    <property type="match status" value="1"/>
</dbReference>
<evidence type="ECO:0000256" key="1">
    <source>
        <dbReference type="ARBA" id="ARBA00009437"/>
    </source>
</evidence>
<evidence type="ECO:0000256" key="2">
    <source>
        <dbReference type="ARBA" id="ARBA00023015"/>
    </source>
</evidence>
<dbReference type="SUPFAM" id="SSF46785">
    <property type="entry name" value="Winged helix' DNA-binding domain"/>
    <property type="match status" value="1"/>
</dbReference>
<keyword evidence="2" id="KW-0805">Transcription regulation</keyword>
<dbReference type="SUPFAM" id="SSF53850">
    <property type="entry name" value="Periplasmic binding protein-like II"/>
    <property type="match status" value="1"/>
</dbReference>
<dbReference type="Pfam" id="PF03466">
    <property type="entry name" value="LysR_substrate"/>
    <property type="match status" value="1"/>
</dbReference>
<evidence type="ECO:0000313" key="6">
    <source>
        <dbReference type="EMBL" id="MCZ4281091.1"/>
    </source>
</evidence>
<dbReference type="Gene3D" id="1.10.10.10">
    <property type="entry name" value="Winged helix-like DNA-binding domain superfamily/Winged helix DNA-binding domain"/>
    <property type="match status" value="1"/>
</dbReference>
<dbReference type="Proteomes" id="UP001069802">
    <property type="component" value="Unassembled WGS sequence"/>
</dbReference>
<keyword evidence="7" id="KW-1185">Reference proteome</keyword>
<evidence type="ECO:0000313" key="7">
    <source>
        <dbReference type="Proteomes" id="UP001069802"/>
    </source>
</evidence>
<dbReference type="PANTHER" id="PTHR30537:SF5">
    <property type="entry name" value="HTH-TYPE TRANSCRIPTIONAL ACTIVATOR TTDR-RELATED"/>
    <property type="match status" value="1"/>
</dbReference>
<name>A0ABT4LJ35_9PROT</name>
<comment type="similarity">
    <text evidence="1">Belongs to the LysR transcriptional regulatory family.</text>
</comment>
<dbReference type="RefSeq" id="WP_269423271.1">
    <property type="nucleotide sequence ID" value="NZ_JAPWGY010000003.1"/>
</dbReference>
<evidence type="ECO:0000256" key="3">
    <source>
        <dbReference type="ARBA" id="ARBA00023125"/>
    </source>
</evidence>
<dbReference type="InterPro" id="IPR000847">
    <property type="entry name" value="LysR_HTH_N"/>
</dbReference>
<sequence>MDDFDRGLMLRLVVEQGTMAGAARALHVSPSVVSKRLVELENLLGVQLLRRTTRRISLTEAGEHFYNRMRFLGGEWQTLLEETASLGQTPRGKLTIAAPAPLLNRFLVPAIGEFMRRYPDIETELQAVNYDKLPLSQVDVSLARWISGFDSGAFVGARICRYHNFLFAAPSYLAARGEPGLLSDLSAHQCLCYGLGKGRTEWQFPGHAPVMVEGKLRSDNTDAIIAAAVDGQGIAYIPALIIEKELARGELAPVLQELSSAPFEMWAYYQQLEYVPLKLRVFLDFLKQKWN</sequence>
<dbReference type="InterPro" id="IPR005119">
    <property type="entry name" value="LysR_subst-bd"/>
</dbReference>
<proteinExistence type="inferred from homology"/>